<proteinExistence type="predicted"/>
<dbReference type="PROSITE" id="PS51257">
    <property type="entry name" value="PROKAR_LIPOPROTEIN"/>
    <property type="match status" value="1"/>
</dbReference>
<dbReference type="SUPFAM" id="SSF55073">
    <property type="entry name" value="Nucleotide cyclase"/>
    <property type="match status" value="1"/>
</dbReference>
<organism evidence="3 4">
    <name type="scientific">Actinoplanes xinjiangensis</name>
    <dbReference type="NCBI Taxonomy" id="512350"/>
    <lineage>
        <taxon>Bacteria</taxon>
        <taxon>Bacillati</taxon>
        <taxon>Actinomycetota</taxon>
        <taxon>Actinomycetes</taxon>
        <taxon>Micromonosporales</taxon>
        <taxon>Micromonosporaceae</taxon>
        <taxon>Actinoplanes</taxon>
    </lineage>
</organism>
<evidence type="ECO:0000259" key="2">
    <source>
        <dbReference type="PROSITE" id="PS50887"/>
    </source>
</evidence>
<dbReference type="Pfam" id="PF00990">
    <property type="entry name" value="GGDEF"/>
    <property type="match status" value="1"/>
</dbReference>
<evidence type="ECO:0000256" key="1">
    <source>
        <dbReference type="SAM" id="Phobius"/>
    </source>
</evidence>
<feature type="transmembrane region" description="Helical" evidence="1">
    <location>
        <begin position="278"/>
        <end position="299"/>
    </location>
</feature>
<feature type="transmembrane region" description="Helical" evidence="1">
    <location>
        <begin position="114"/>
        <end position="135"/>
    </location>
</feature>
<gene>
    <name evidence="3" type="ORF">BC793_14914</name>
</gene>
<dbReference type="InterPro" id="IPR043128">
    <property type="entry name" value="Rev_trsase/Diguanyl_cyclase"/>
</dbReference>
<feature type="transmembrane region" description="Helical" evidence="1">
    <location>
        <begin position="147"/>
        <end position="168"/>
    </location>
</feature>
<dbReference type="OrthoDB" id="23692at2"/>
<feature type="transmembrane region" description="Helical" evidence="1">
    <location>
        <begin position="60"/>
        <end position="83"/>
    </location>
</feature>
<protein>
    <submittedName>
        <fullName evidence="3">Diguanylate cyclase (GGDEF)-like protein</fullName>
    </submittedName>
</protein>
<dbReference type="Proteomes" id="UP000245697">
    <property type="component" value="Unassembled WGS sequence"/>
</dbReference>
<feature type="transmembrane region" description="Helical" evidence="1">
    <location>
        <begin position="252"/>
        <end position="272"/>
    </location>
</feature>
<dbReference type="InterPro" id="IPR052163">
    <property type="entry name" value="DGC-Regulatory_Protein"/>
</dbReference>
<evidence type="ECO:0000313" key="4">
    <source>
        <dbReference type="Proteomes" id="UP000245697"/>
    </source>
</evidence>
<feature type="transmembrane region" description="Helical" evidence="1">
    <location>
        <begin position="89"/>
        <end position="107"/>
    </location>
</feature>
<dbReference type="InterPro" id="IPR000160">
    <property type="entry name" value="GGDEF_dom"/>
</dbReference>
<dbReference type="NCBIfam" id="TIGR00254">
    <property type="entry name" value="GGDEF"/>
    <property type="match status" value="1"/>
</dbReference>
<dbReference type="Gene3D" id="3.30.70.270">
    <property type="match status" value="1"/>
</dbReference>
<feature type="transmembrane region" description="Helical" evidence="1">
    <location>
        <begin position="180"/>
        <end position="205"/>
    </location>
</feature>
<keyword evidence="4" id="KW-1185">Reference proteome</keyword>
<dbReference type="PROSITE" id="PS50887">
    <property type="entry name" value="GGDEF"/>
    <property type="match status" value="1"/>
</dbReference>
<reference evidence="3 4" key="1">
    <citation type="submission" date="2018-05" db="EMBL/GenBank/DDBJ databases">
        <title>Genomic Encyclopedia of Archaeal and Bacterial Type Strains, Phase II (KMG-II): from individual species to whole genera.</title>
        <authorList>
            <person name="Goeker M."/>
        </authorList>
    </citation>
    <scope>NUCLEOTIDE SEQUENCE [LARGE SCALE GENOMIC DNA]</scope>
    <source>
        <strain evidence="3 4">DSM 45184</strain>
    </source>
</reference>
<feature type="transmembrane region" description="Helical" evidence="1">
    <location>
        <begin position="211"/>
        <end position="231"/>
    </location>
</feature>
<accession>A0A316EG41</accession>
<dbReference type="EMBL" id="QGGR01000049">
    <property type="protein sequence ID" value="PWK28389.1"/>
    <property type="molecule type" value="Genomic_DNA"/>
</dbReference>
<dbReference type="CDD" id="cd01949">
    <property type="entry name" value="GGDEF"/>
    <property type="match status" value="1"/>
</dbReference>
<dbReference type="InterPro" id="IPR029787">
    <property type="entry name" value="Nucleotide_cyclase"/>
</dbReference>
<dbReference type="RefSeq" id="WP_109603118.1">
    <property type="nucleotide sequence ID" value="NZ_BONA01000024.1"/>
</dbReference>
<feature type="transmembrane region" description="Helical" evidence="1">
    <location>
        <begin position="30"/>
        <end position="48"/>
    </location>
</feature>
<keyword evidence="1" id="KW-0472">Membrane</keyword>
<keyword evidence="1" id="KW-1133">Transmembrane helix</keyword>
<feature type="domain" description="GGDEF" evidence="2">
    <location>
        <begin position="345"/>
        <end position="468"/>
    </location>
</feature>
<dbReference type="SMART" id="SM00267">
    <property type="entry name" value="GGDEF"/>
    <property type="match status" value="1"/>
</dbReference>
<keyword evidence="1" id="KW-0812">Transmembrane</keyword>
<name>A0A316EG41_9ACTN</name>
<dbReference type="PANTHER" id="PTHR46663">
    <property type="entry name" value="DIGUANYLATE CYCLASE DGCT-RELATED"/>
    <property type="match status" value="1"/>
</dbReference>
<evidence type="ECO:0000313" key="3">
    <source>
        <dbReference type="EMBL" id="PWK28389.1"/>
    </source>
</evidence>
<comment type="caution">
    <text evidence="3">The sequence shown here is derived from an EMBL/GenBank/DDBJ whole genome shotgun (WGS) entry which is preliminary data.</text>
</comment>
<sequence length="468" mass="48860">MTRFSGMAAFLAVAIACTAAMPVVPPAGRPGLFLLISVFDIAAAAWLLRRVPRGDRLPFVLLLLGAVWLVANTVTSLAGGAAAVAAADVVLAVANLHLLAAAVALVLRRGRNDIGGLLDAGVAAIVVAALLWTVLLQPDLDTAGVEVGLQISLLATVLLLSGVLGMLIRVLHTSRPRPVPLVLLAAAVLADLIGSVAAILATGTVTAHTSALHEMIFMVSYALLGLALLHPGAARMARPGPVPPDRLFTGRVVLLTAAVTVVPTVSGIREILGVHGDAALLTVGNVLIVALVVFQVARLGRQRDQAERRLRHQASHDLLTGLPNRAELWRHLDAALAAEQRAGRPSVVLLFCDLNGFKQVNDRLGHLAGDRLLTEVAARLRGVGAFTARYGGDEFVLLCDDPDQAAAARRLTSHLHAALAAPIPLAGEQVRVGASIGAVLSDTTLDADELIRRADQAMYAEKGNRRAA</sequence>
<dbReference type="PANTHER" id="PTHR46663:SF2">
    <property type="entry name" value="GGDEF DOMAIN-CONTAINING PROTEIN"/>
    <property type="match status" value="1"/>
</dbReference>
<dbReference type="AlphaFoldDB" id="A0A316EG41"/>